<evidence type="ECO:0000256" key="1">
    <source>
        <dbReference type="SAM" id="Phobius"/>
    </source>
</evidence>
<keyword evidence="1" id="KW-1133">Transmembrane helix</keyword>
<keyword evidence="1" id="KW-0472">Membrane</keyword>
<protein>
    <submittedName>
        <fullName evidence="2">Uncharacterized protein</fullName>
    </submittedName>
</protein>
<dbReference type="AlphaFoldDB" id="A0A4D5RH11"/>
<proteinExistence type="predicted"/>
<reference evidence="2" key="1">
    <citation type="submission" date="2019-04" db="EMBL/GenBank/DDBJ databases">
        <title>An insight into the mialome of Ixodes scapularis.</title>
        <authorList>
            <person name="Ribeiro J.M."/>
            <person name="Mather T.N."/>
            <person name="Karim S."/>
        </authorList>
    </citation>
    <scope>NUCLEOTIDE SEQUENCE</scope>
</reference>
<keyword evidence="1" id="KW-0812">Transmembrane</keyword>
<sequence length="92" mass="10675">MDDLVLHCHPLYKENFLLLCCFVLLLNVCWSLLGDVSAAIFVYKGMTKKRLLFDVLCNDCSYFVTAITLLFPPRSFVLALCDTRRFKFCIRV</sequence>
<dbReference type="EMBL" id="GHJT01001960">
    <property type="protein sequence ID" value="MOY35931.1"/>
    <property type="molecule type" value="Transcribed_RNA"/>
</dbReference>
<organism evidence="2">
    <name type="scientific">Ixodes scapularis</name>
    <name type="common">Black-legged tick</name>
    <name type="synonym">Deer tick</name>
    <dbReference type="NCBI Taxonomy" id="6945"/>
    <lineage>
        <taxon>Eukaryota</taxon>
        <taxon>Metazoa</taxon>
        <taxon>Ecdysozoa</taxon>
        <taxon>Arthropoda</taxon>
        <taxon>Chelicerata</taxon>
        <taxon>Arachnida</taxon>
        <taxon>Acari</taxon>
        <taxon>Parasitiformes</taxon>
        <taxon>Ixodida</taxon>
        <taxon>Ixodoidea</taxon>
        <taxon>Ixodidae</taxon>
        <taxon>Ixodinae</taxon>
        <taxon>Ixodes</taxon>
    </lineage>
</organism>
<name>A0A4D5RH11_IXOSC</name>
<evidence type="ECO:0000313" key="2">
    <source>
        <dbReference type="EMBL" id="MOY35931.1"/>
    </source>
</evidence>
<accession>A0A4D5RH11</accession>
<feature type="transmembrane region" description="Helical" evidence="1">
    <location>
        <begin position="16"/>
        <end position="43"/>
    </location>
</feature>